<dbReference type="OrthoDB" id="9995306at2759"/>
<dbReference type="Proteomes" id="UP000294933">
    <property type="component" value="Unassembled WGS sequence"/>
</dbReference>
<protein>
    <recommendedName>
        <fullName evidence="3">Elongator complex protein 5</fullName>
    </recommendedName>
</protein>
<dbReference type="VEuPathDB" id="FungiDB:BD410DRAFT_711499"/>
<accession>A0A4Y7QMR3</accession>
<evidence type="ECO:0000313" key="1">
    <source>
        <dbReference type="EMBL" id="TDL28685.1"/>
    </source>
</evidence>
<dbReference type="STRING" id="50990.A0A4Y7QMR3"/>
<reference evidence="1 2" key="1">
    <citation type="submission" date="2018-06" db="EMBL/GenBank/DDBJ databases">
        <title>A transcriptomic atlas of mushroom development highlights an independent origin of complex multicellularity.</title>
        <authorList>
            <consortium name="DOE Joint Genome Institute"/>
            <person name="Krizsan K."/>
            <person name="Almasi E."/>
            <person name="Merenyi Z."/>
            <person name="Sahu N."/>
            <person name="Viragh M."/>
            <person name="Koszo T."/>
            <person name="Mondo S."/>
            <person name="Kiss B."/>
            <person name="Balint B."/>
            <person name="Kues U."/>
            <person name="Barry K."/>
            <person name="Hegedus J.C."/>
            <person name="Henrissat B."/>
            <person name="Johnson J."/>
            <person name="Lipzen A."/>
            <person name="Ohm R."/>
            <person name="Nagy I."/>
            <person name="Pangilinan J."/>
            <person name="Yan J."/>
            <person name="Xiong Y."/>
            <person name="Grigoriev I.V."/>
            <person name="Hibbett D.S."/>
            <person name="Nagy L.G."/>
        </authorList>
    </citation>
    <scope>NUCLEOTIDE SEQUENCE [LARGE SCALE GENOMIC DNA]</scope>
    <source>
        <strain evidence="1 2">SZMC22713</strain>
    </source>
</reference>
<evidence type="ECO:0000313" key="2">
    <source>
        <dbReference type="Proteomes" id="UP000294933"/>
    </source>
</evidence>
<dbReference type="AlphaFoldDB" id="A0A4Y7QMR3"/>
<dbReference type="InterPro" id="IPR027417">
    <property type="entry name" value="P-loop_NTPase"/>
</dbReference>
<dbReference type="Gene3D" id="3.40.50.300">
    <property type="entry name" value="P-loop containing nucleotide triphosphate hydrolases"/>
    <property type="match status" value="1"/>
</dbReference>
<organism evidence="1 2">
    <name type="scientific">Rickenella mellea</name>
    <dbReference type="NCBI Taxonomy" id="50990"/>
    <lineage>
        <taxon>Eukaryota</taxon>
        <taxon>Fungi</taxon>
        <taxon>Dikarya</taxon>
        <taxon>Basidiomycota</taxon>
        <taxon>Agaricomycotina</taxon>
        <taxon>Agaricomycetes</taxon>
        <taxon>Hymenochaetales</taxon>
        <taxon>Rickenellaceae</taxon>
        <taxon>Rickenella</taxon>
    </lineage>
</organism>
<name>A0A4Y7QMR3_9AGAM</name>
<proteinExistence type="predicted"/>
<gene>
    <name evidence="1" type="ORF">BD410DRAFT_711499</name>
</gene>
<dbReference type="EMBL" id="ML170157">
    <property type="protein sequence ID" value="TDL28685.1"/>
    <property type="molecule type" value="Genomic_DNA"/>
</dbReference>
<evidence type="ECO:0008006" key="3">
    <source>
        <dbReference type="Google" id="ProtNLM"/>
    </source>
</evidence>
<keyword evidence="2" id="KW-1185">Reference proteome</keyword>
<feature type="non-terminal residue" evidence="1">
    <location>
        <position position="1"/>
    </location>
</feature>
<sequence>LVILDSFSSLEWMGVPLSNMKQFIRALRDLCLKSNACLIIRHSIVTSDQVDDLLRSLFQQCFYHIEVLPLASGRSGVINGEIALHLGPAADSQALRGIPRSNATQYRLLDAGATYFDKGTTPNVL</sequence>